<dbReference type="InterPro" id="IPR035964">
    <property type="entry name" value="I/LWEQ_dom_sf"/>
</dbReference>
<dbReference type="GO" id="GO:0035615">
    <property type="term" value="F:clathrin adaptor activity"/>
    <property type="evidence" value="ECO:0007669"/>
    <property type="project" value="TreeGrafter"/>
</dbReference>
<evidence type="ECO:0000256" key="2">
    <source>
        <dbReference type="ARBA" id="ARBA00010135"/>
    </source>
</evidence>
<comment type="caution">
    <text evidence="8">The sequence shown here is derived from an EMBL/GenBank/DDBJ whole genome shotgun (WGS) entry which is preliminary data.</text>
</comment>
<dbReference type="SUPFAM" id="SSF109885">
    <property type="entry name" value="I/LWEQ domain"/>
    <property type="match status" value="1"/>
</dbReference>
<feature type="domain" description="I/LWEQ" evidence="7">
    <location>
        <begin position="859"/>
        <end position="1095"/>
    </location>
</feature>
<dbReference type="InterPro" id="IPR002558">
    <property type="entry name" value="ILWEQ_dom"/>
</dbReference>
<dbReference type="PANTHER" id="PTHR10407">
    <property type="entry name" value="HUNTINGTIN INTERACTING PROTEIN 1"/>
    <property type="match status" value="1"/>
</dbReference>
<dbReference type="PANTHER" id="PTHR10407:SF15">
    <property type="entry name" value="HUNTINGTIN INTERACTING PROTEIN 1"/>
    <property type="match status" value="1"/>
</dbReference>
<dbReference type="SMART" id="SM00273">
    <property type="entry name" value="ENTH"/>
    <property type="match status" value="1"/>
</dbReference>
<dbReference type="GO" id="GO:0030479">
    <property type="term" value="C:actin cortical patch"/>
    <property type="evidence" value="ECO:0007669"/>
    <property type="project" value="TreeGrafter"/>
</dbReference>
<keyword evidence="9" id="KW-1185">Reference proteome</keyword>
<dbReference type="SMART" id="SM00307">
    <property type="entry name" value="ILWEQ"/>
    <property type="match status" value="1"/>
</dbReference>
<dbReference type="InterPro" id="IPR013809">
    <property type="entry name" value="ENTH"/>
</dbReference>
<dbReference type="GO" id="GO:0032051">
    <property type="term" value="F:clathrin light chain binding"/>
    <property type="evidence" value="ECO:0007669"/>
    <property type="project" value="TreeGrafter"/>
</dbReference>
<reference evidence="8 9" key="1">
    <citation type="journal article" date="2015" name="Environ. Microbiol.">
        <title>Metagenome sequence of Elaphomyces granulatus from sporocarp tissue reveals Ascomycota ectomycorrhizal fingerprints of genome expansion and a Proteobacteria-rich microbiome.</title>
        <authorList>
            <person name="Quandt C.A."/>
            <person name="Kohler A."/>
            <person name="Hesse C.N."/>
            <person name="Sharpton T.J."/>
            <person name="Martin F."/>
            <person name="Spatafora J.W."/>
        </authorList>
    </citation>
    <scope>NUCLEOTIDE SEQUENCE [LARGE SCALE GENOMIC DNA]</scope>
    <source>
        <strain evidence="8 9">OSC145934</strain>
    </source>
</reference>
<feature type="compositionally biased region" description="Pro residues" evidence="5">
    <location>
        <begin position="334"/>
        <end position="343"/>
    </location>
</feature>
<accession>A0A232M5L0</accession>
<sequence>MDDRSTSSRIRTEADLTVNIRKATSIEETAPKRTSSKTCSMLHRLHMGPQVLECLLGKHESVGPRIPLRDGRPTADLARQPILADEVQTFKALITIHKVLQEGHPVVIREAQNHVTWLDSLMRGVGGDGVRGYGPLIRQYVFFLQSKLSFHRVHPEFNGLFEYEEYISLKTIHDPNEGYETITELMTLQDQIDNFQKLIFSHFQGWTNNECRISALVPLVQESYGIYKFVTSMLRAMHTSTPTSGLPLSGQVLLLTAPLLATGDDDALEPLRSRFDSQHHRLVRFYFECSNLRYLTSLITVPKLPQQPPNLLSEDDERPSLPKRPVKEVEREPPSPPPPPKPAPVSESEQPDPEPINEFWNNEAKRQQEEFETEQRRLQQQWEEQQRQKILAHQQAQQEFEEQQRLQAEQQRLAQEQLLQQQYQAQTQGRLAELERENLNARAQYERDQLLLQQYDKRMKDLEEQLNQLSSNYTLQMSSKDDQVRALQEQVNTWRSKYESLAKLYAQLRQEHLDLLQTTKSLKLKAASAQEAIDRRDKLEREMKTKNLELADMIRERDRALHERDRLTGTNKEEREKLKRELRFAIERADNAERQKGSELSSMLSKYNREMADLEEALRNKTRALDEISTKNTERNGDHELVMQVKDEEIEVYKSGMEQALMELEELKLHQGDVDHALDSQIDDVLHDTVAKINDIIDSVLQSGVQRVDEALYELDSSMQAGNQNASPPYVLSQIEKASASATEFSTAFNNYIADGPNSTHAEIIRTVSVFSGSIADVLSNTKGLTRFATDDRNADQLLHAARKSAQATVRFLRGLQSFRLEGLEPLQKTDVVINNNLEVQRDLQTLSKLVDTFSPKSSKLQTSGDLGDLVDQELTKAADAIDAAAARLAKLQKKPRDGYSTYELRIHDSLLAAALAVTNAIAELIHAATASQQEIVREGRGSSSRTAFYKKNNRWTEGLISAAKAVASSTNRLIETADGVLSGRNSPEQLIVASNDVAASTAQLVAASRVKATFMSQTQERLETASKAVGAACRSLVRQVQEMIAEKHRDDTDAIDYTRLNGHEFKVEILQLENSLARARQRLGEMRKISYQEE</sequence>
<dbReference type="OrthoDB" id="10262320at2759"/>
<organism evidence="8 9">
    <name type="scientific">Elaphomyces granulatus</name>
    <dbReference type="NCBI Taxonomy" id="519963"/>
    <lineage>
        <taxon>Eukaryota</taxon>
        <taxon>Fungi</taxon>
        <taxon>Dikarya</taxon>
        <taxon>Ascomycota</taxon>
        <taxon>Pezizomycotina</taxon>
        <taxon>Eurotiomycetes</taxon>
        <taxon>Eurotiomycetidae</taxon>
        <taxon>Eurotiales</taxon>
        <taxon>Elaphomycetaceae</taxon>
        <taxon>Elaphomyces</taxon>
    </lineage>
</organism>
<feature type="region of interest" description="Disordered" evidence="5">
    <location>
        <begin position="304"/>
        <end position="358"/>
    </location>
</feature>
<dbReference type="Pfam" id="PF07651">
    <property type="entry name" value="ANTH"/>
    <property type="match status" value="1"/>
</dbReference>
<evidence type="ECO:0000256" key="4">
    <source>
        <dbReference type="ARBA" id="ARBA00023203"/>
    </source>
</evidence>
<dbReference type="GO" id="GO:0030136">
    <property type="term" value="C:clathrin-coated vesicle"/>
    <property type="evidence" value="ECO:0007669"/>
    <property type="project" value="TreeGrafter"/>
</dbReference>
<comment type="subcellular location">
    <subcellularLocation>
        <location evidence="1">Cytoplasm</location>
    </subcellularLocation>
</comment>
<dbReference type="PROSITE" id="PS50942">
    <property type="entry name" value="ENTH"/>
    <property type="match status" value="1"/>
</dbReference>
<evidence type="ECO:0000256" key="3">
    <source>
        <dbReference type="ARBA" id="ARBA00022490"/>
    </source>
</evidence>
<dbReference type="FunFam" id="1.20.1410.10:FF:000004">
    <property type="entry name" value="Cytoskeleton assembly control protein Sla2"/>
    <property type="match status" value="1"/>
</dbReference>
<dbReference type="EMBL" id="NPHW01002360">
    <property type="protein sequence ID" value="OXV11669.1"/>
    <property type="molecule type" value="Genomic_DNA"/>
</dbReference>
<feature type="domain" description="ENTH" evidence="6">
    <location>
        <begin position="8"/>
        <end position="158"/>
    </location>
</feature>
<dbReference type="SUPFAM" id="SSF48464">
    <property type="entry name" value="ENTH/VHS domain"/>
    <property type="match status" value="1"/>
</dbReference>
<evidence type="ECO:0008006" key="10">
    <source>
        <dbReference type="Google" id="ProtNLM"/>
    </source>
</evidence>
<comment type="similarity">
    <text evidence="2">Belongs to the SLA2 family.</text>
</comment>
<dbReference type="GO" id="GO:0006897">
    <property type="term" value="P:endocytosis"/>
    <property type="evidence" value="ECO:0007669"/>
    <property type="project" value="InterPro"/>
</dbReference>
<evidence type="ECO:0000259" key="7">
    <source>
        <dbReference type="PROSITE" id="PS50945"/>
    </source>
</evidence>
<name>A0A232M5L0_9EURO</name>
<keyword evidence="3" id="KW-0963">Cytoplasm</keyword>
<evidence type="ECO:0000313" key="9">
    <source>
        <dbReference type="Proteomes" id="UP000243515"/>
    </source>
</evidence>
<dbReference type="GO" id="GO:0007015">
    <property type="term" value="P:actin filament organization"/>
    <property type="evidence" value="ECO:0007669"/>
    <property type="project" value="TreeGrafter"/>
</dbReference>
<dbReference type="InterPro" id="IPR030224">
    <property type="entry name" value="Sla2_fam"/>
</dbReference>
<evidence type="ECO:0000313" key="8">
    <source>
        <dbReference type="EMBL" id="OXV11669.1"/>
    </source>
</evidence>
<evidence type="ECO:0000256" key="1">
    <source>
        <dbReference type="ARBA" id="ARBA00004496"/>
    </source>
</evidence>
<dbReference type="Pfam" id="PF01608">
    <property type="entry name" value="I_LWEQ"/>
    <property type="match status" value="1"/>
</dbReference>
<dbReference type="AlphaFoldDB" id="A0A232M5L0"/>
<evidence type="ECO:0000259" key="6">
    <source>
        <dbReference type="PROSITE" id="PS50942"/>
    </source>
</evidence>
<dbReference type="InterPro" id="IPR008942">
    <property type="entry name" value="ENTH_VHS"/>
</dbReference>
<dbReference type="Proteomes" id="UP000243515">
    <property type="component" value="Unassembled WGS sequence"/>
</dbReference>
<dbReference type="GO" id="GO:0080025">
    <property type="term" value="F:phosphatidylinositol-3,5-bisphosphate binding"/>
    <property type="evidence" value="ECO:0007669"/>
    <property type="project" value="TreeGrafter"/>
</dbReference>
<evidence type="ECO:0000256" key="5">
    <source>
        <dbReference type="SAM" id="MobiDB-lite"/>
    </source>
</evidence>
<dbReference type="GO" id="GO:0043325">
    <property type="term" value="F:phosphatidylinositol-3,4-bisphosphate binding"/>
    <property type="evidence" value="ECO:0007669"/>
    <property type="project" value="TreeGrafter"/>
</dbReference>
<protein>
    <recommendedName>
        <fullName evidence="10">I/LWEQ domain-containing protein</fullName>
    </recommendedName>
</protein>
<dbReference type="GO" id="GO:0048268">
    <property type="term" value="P:clathrin coat assembly"/>
    <property type="evidence" value="ECO:0007669"/>
    <property type="project" value="TreeGrafter"/>
</dbReference>
<proteinExistence type="inferred from homology"/>
<dbReference type="Gene3D" id="1.25.40.90">
    <property type="match status" value="1"/>
</dbReference>
<keyword evidence="4" id="KW-0009">Actin-binding</keyword>
<gene>
    <name evidence="8" type="ORF">Egran_00570</name>
</gene>
<dbReference type="GO" id="GO:0051015">
    <property type="term" value="F:actin filament binding"/>
    <property type="evidence" value="ECO:0007669"/>
    <property type="project" value="TreeGrafter"/>
</dbReference>
<dbReference type="Gene3D" id="1.20.1410.10">
    <property type="entry name" value="I/LWEQ domain"/>
    <property type="match status" value="1"/>
</dbReference>
<dbReference type="PROSITE" id="PS50945">
    <property type="entry name" value="I_LWEQ"/>
    <property type="match status" value="1"/>
</dbReference>
<dbReference type="InterPro" id="IPR011417">
    <property type="entry name" value="ANTH_dom"/>
</dbReference>